<dbReference type="RefSeq" id="WP_143017329.1">
    <property type="nucleotide sequence ID" value="NZ_FNFO01000006.1"/>
</dbReference>
<dbReference type="EMBL" id="FNFO01000006">
    <property type="protein sequence ID" value="SDL48075.1"/>
    <property type="molecule type" value="Genomic_DNA"/>
</dbReference>
<dbReference type="OrthoDB" id="886141at2"/>
<dbReference type="Proteomes" id="UP000198510">
    <property type="component" value="Unassembled WGS sequence"/>
</dbReference>
<dbReference type="AlphaFoldDB" id="A0A1G9KFC5"/>
<proteinExistence type="predicted"/>
<evidence type="ECO:0000313" key="1">
    <source>
        <dbReference type="EMBL" id="SDL48075.1"/>
    </source>
</evidence>
<name>A0A1G9KFC5_9BACT</name>
<organism evidence="1 2">
    <name type="scientific">Catalinimonas alkaloidigena</name>
    <dbReference type="NCBI Taxonomy" id="1075417"/>
    <lineage>
        <taxon>Bacteria</taxon>
        <taxon>Pseudomonadati</taxon>
        <taxon>Bacteroidota</taxon>
        <taxon>Cytophagia</taxon>
        <taxon>Cytophagales</taxon>
        <taxon>Catalimonadaceae</taxon>
        <taxon>Catalinimonas</taxon>
    </lineage>
</organism>
<keyword evidence="2" id="KW-1185">Reference proteome</keyword>
<protein>
    <submittedName>
        <fullName evidence="1">Uncharacterized protein</fullName>
    </submittedName>
</protein>
<sequence>MKCSGERYYANALGSTEKCTCQGDVHVNFGHISLLLNRPQLHHFVEYLQGVLKLEADVPDPDARCVYLPTRDEALLFAMTYHEVEQLTELLSQTLFLMEIEDLMQK</sequence>
<reference evidence="1 2" key="1">
    <citation type="submission" date="2016-10" db="EMBL/GenBank/DDBJ databases">
        <authorList>
            <person name="de Groot N.N."/>
        </authorList>
    </citation>
    <scope>NUCLEOTIDE SEQUENCE [LARGE SCALE GENOMIC DNA]</scope>
    <source>
        <strain evidence="1 2">DSM 25186</strain>
    </source>
</reference>
<dbReference type="STRING" id="1075417.SAMN05421823_106136"/>
<accession>A0A1G9KFC5</accession>
<evidence type="ECO:0000313" key="2">
    <source>
        <dbReference type="Proteomes" id="UP000198510"/>
    </source>
</evidence>
<gene>
    <name evidence="1" type="ORF">SAMN05421823_106136</name>
</gene>